<organism evidence="2">
    <name type="scientific">uncultured Thermomicrobiales bacterium</name>
    <dbReference type="NCBI Taxonomy" id="1645740"/>
    <lineage>
        <taxon>Bacteria</taxon>
        <taxon>Pseudomonadati</taxon>
        <taxon>Thermomicrobiota</taxon>
        <taxon>Thermomicrobia</taxon>
        <taxon>Thermomicrobiales</taxon>
        <taxon>environmental samples</taxon>
    </lineage>
</organism>
<gene>
    <name evidence="2" type="ORF">AVDCRST_MAG18-1120</name>
</gene>
<protein>
    <recommendedName>
        <fullName evidence="1">DUF2154 domain-containing protein</fullName>
    </recommendedName>
</protein>
<reference evidence="2" key="1">
    <citation type="submission" date="2020-02" db="EMBL/GenBank/DDBJ databases">
        <authorList>
            <person name="Meier V. D."/>
        </authorList>
    </citation>
    <scope>NUCLEOTIDE SEQUENCE</scope>
    <source>
        <strain evidence="2">AVDCRST_MAG18</strain>
    </source>
</reference>
<feature type="domain" description="DUF2154" evidence="1">
    <location>
        <begin position="23"/>
        <end position="112"/>
    </location>
</feature>
<evidence type="ECO:0000259" key="1">
    <source>
        <dbReference type="Pfam" id="PF17115"/>
    </source>
</evidence>
<dbReference type="InterPro" id="IPR031346">
    <property type="entry name" value="DUF2154_N"/>
</dbReference>
<accession>A0A6J4UXT2</accession>
<sequence>MSHQTTAGQPTMIDEARTAERAGAESVRAEIRMGAGELTIAGGAARLLEAAFSYNVPDWRPELDYAVRDGQGLLTVRQPEGQGKGATRNARQHWGLRFADGVPLDLRVQVGAVTALLTVGDLALDALAIETGAGNLTLDLAGARGPLAVTIKGGVINATIRLPTATGAQVAVRAPVATIDAPSLRRAGHTYSNDAHTTADEAVRVTISGGVASIKLQTGESSR</sequence>
<dbReference type="Pfam" id="PF17115">
    <property type="entry name" value="Toast_rack_N"/>
    <property type="match status" value="1"/>
</dbReference>
<name>A0A6J4UXT2_9BACT</name>
<evidence type="ECO:0000313" key="2">
    <source>
        <dbReference type="EMBL" id="CAA9561483.1"/>
    </source>
</evidence>
<dbReference type="AlphaFoldDB" id="A0A6J4UXT2"/>
<proteinExistence type="predicted"/>
<dbReference type="EMBL" id="CADCWN010000082">
    <property type="protein sequence ID" value="CAA9561483.1"/>
    <property type="molecule type" value="Genomic_DNA"/>
</dbReference>